<evidence type="ECO:0000313" key="3">
    <source>
        <dbReference type="Proteomes" id="UP000542742"/>
    </source>
</evidence>
<reference evidence="2 3" key="1">
    <citation type="submission" date="2020-08" db="EMBL/GenBank/DDBJ databases">
        <title>Sequencing the genomes of 1000 actinobacteria strains.</title>
        <authorList>
            <person name="Klenk H.-P."/>
        </authorList>
    </citation>
    <scope>NUCLEOTIDE SEQUENCE [LARGE SCALE GENOMIC DNA]</scope>
    <source>
        <strain evidence="2 3">DSM 45518</strain>
    </source>
</reference>
<sequence>MTKTAGGQTKKGIAARSGLSRDVPGGTGFRPRGCGMVVVCLSVHA</sequence>
<protein>
    <submittedName>
        <fullName evidence="2">Uncharacterized protein</fullName>
    </submittedName>
</protein>
<gene>
    <name evidence="2" type="ORF">BKA14_003185</name>
</gene>
<evidence type="ECO:0000256" key="1">
    <source>
        <dbReference type="SAM" id="MobiDB-lite"/>
    </source>
</evidence>
<dbReference type="AlphaFoldDB" id="A0A7W7G1T3"/>
<name>A0A7W7G1T3_9ACTN</name>
<proteinExistence type="predicted"/>
<evidence type="ECO:0000313" key="2">
    <source>
        <dbReference type="EMBL" id="MBB4693037.1"/>
    </source>
</evidence>
<comment type="caution">
    <text evidence="2">The sequence shown here is derived from an EMBL/GenBank/DDBJ whole genome shotgun (WGS) entry which is preliminary data.</text>
</comment>
<feature type="region of interest" description="Disordered" evidence="1">
    <location>
        <begin position="1"/>
        <end position="26"/>
    </location>
</feature>
<accession>A0A7W7G1T3</accession>
<organism evidence="2 3">
    <name type="scientific">Paractinoplanes abujensis</name>
    <dbReference type="NCBI Taxonomy" id="882441"/>
    <lineage>
        <taxon>Bacteria</taxon>
        <taxon>Bacillati</taxon>
        <taxon>Actinomycetota</taxon>
        <taxon>Actinomycetes</taxon>
        <taxon>Micromonosporales</taxon>
        <taxon>Micromonosporaceae</taxon>
        <taxon>Paractinoplanes</taxon>
    </lineage>
</organism>
<dbReference type="EMBL" id="JACHMF010000001">
    <property type="protein sequence ID" value="MBB4693037.1"/>
    <property type="molecule type" value="Genomic_DNA"/>
</dbReference>
<dbReference type="Proteomes" id="UP000542742">
    <property type="component" value="Unassembled WGS sequence"/>
</dbReference>
<keyword evidence="3" id="KW-1185">Reference proteome</keyword>